<dbReference type="EMBL" id="JAURVH010001519">
    <property type="protein sequence ID" value="KAK5925830.1"/>
    <property type="molecule type" value="Genomic_DNA"/>
</dbReference>
<dbReference type="GO" id="GO:0007200">
    <property type="term" value="P:phospholipase C-activating G protein-coupled receptor signaling pathway"/>
    <property type="evidence" value="ECO:0007669"/>
    <property type="project" value="TreeGrafter"/>
</dbReference>
<feature type="transmembrane region" description="Helical" evidence="9">
    <location>
        <begin position="124"/>
        <end position="145"/>
    </location>
</feature>
<reference evidence="11 12" key="1">
    <citation type="journal article" date="2023" name="Mol. Biol. Evol.">
        <title>Genomics of Secondarily Temperate Adaptation in the Only Non-Antarctic Icefish.</title>
        <authorList>
            <person name="Rivera-Colon A.G."/>
            <person name="Rayamajhi N."/>
            <person name="Minhas B.F."/>
            <person name="Madrigal G."/>
            <person name="Bilyk K.T."/>
            <person name="Yoon V."/>
            <person name="Hune M."/>
            <person name="Gregory S."/>
            <person name="Cheng C.H.C."/>
            <person name="Catchen J.M."/>
        </authorList>
    </citation>
    <scope>NUCLEOTIDE SEQUENCE [LARGE SCALE GENOMIC DNA]</scope>
    <source>
        <tissue evidence="11">White muscle</tissue>
    </source>
</reference>
<evidence type="ECO:0000256" key="9">
    <source>
        <dbReference type="SAM" id="Phobius"/>
    </source>
</evidence>
<dbReference type="PANTHER" id="PTHR24232">
    <property type="entry name" value="G-PROTEIN COUPLED RECEPTOR"/>
    <property type="match status" value="1"/>
</dbReference>
<dbReference type="SUPFAM" id="SSF81321">
    <property type="entry name" value="Family A G protein-coupled receptor-like"/>
    <property type="match status" value="1"/>
</dbReference>
<dbReference type="GO" id="GO:0035025">
    <property type="term" value="P:positive regulation of Rho protein signal transduction"/>
    <property type="evidence" value="ECO:0007669"/>
    <property type="project" value="TreeGrafter"/>
</dbReference>
<dbReference type="InterPro" id="IPR000276">
    <property type="entry name" value="GPCR_Rhodpsn"/>
</dbReference>
<dbReference type="Proteomes" id="UP001331515">
    <property type="component" value="Unassembled WGS sequence"/>
</dbReference>
<evidence type="ECO:0000256" key="7">
    <source>
        <dbReference type="ARBA" id="ARBA00023180"/>
    </source>
</evidence>
<keyword evidence="6" id="KW-0675">Receptor</keyword>
<feature type="transmembrane region" description="Helical" evidence="9">
    <location>
        <begin position="193"/>
        <end position="210"/>
    </location>
</feature>
<feature type="transmembrane region" description="Helical" evidence="9">
    <location>
        <begin position="96"/>
        <end position="117"/>
    </location>
</feature>
<keyword evidence="2 9" id="KW-0812">Transmembrane</keyword>
<evidence type="ECO:0000256" key="4">
    <source>
        <dbReference type="ARBA" id="ARBA00023040"/>
    </source>
</evidence>
<keyword evidence="5 9" id="KW-0472">Membrane</keyword>
<dbReference type="PANTHER" id="PTHR24232:SF107">
    <property type="entry name" value="HYDROXYCARBOXYLIC ACID RECEPTOR 2-LIKE"/>
    <property type="match status" value="1"/>
</dbReference>
<evidence type="ECO:0000313" key="12">
    <source>
        <dbReference type="Proteomes" id="UP001331515"/>
    </source>
</evidence>
<dbReference type="AlphaFoldDB" id="A0AAN8DUR8"/>
<evidence type="ECO:0000256" key="5">
    <source>
        <dbReference type="ARBA" id="ARBA00023136"/>
    </source>
</evidence>
<organism evidence="11 12">
    <name type="scientific">Champsocephalus gunnari</name>
    <name type="common">Mackerel icefish</name>
    <dbReference type="NCBI Taxonomy" id="52237"/>
    <lineage>
        <taxon>Eukaryota</taxon>
        <taxon>Metazoa</taxon>
        <taxon>Chordata</taxon>
        <taxon>Craniata</taxon>
        <taxon>Vertebrata</taxon>
        <taxon>Euteleostomi</taxon>
        <taxon>Actinopterygii</taxon>
        <taxon>Neopterygii</taxon>
        <taxon>Teleostei</taxon>
        <taxon>Neoteleostei</taxon>
        <taxon>Acanthomorphata</taxon>
        <taxon>Eupercaria</taxon>
        <taxon>Perciformes</taxon>
        <taxon>Notothenioidei</taxon>
        <taxon>Channichthyidae</taxon>
        <taxon>Champsocephalus</taxon>
    </lineage>
</organism>
<dbReference type="GO" id="GO:0005886">
    <property type="term" value="C:plasma membrane"/>
    <property type="evidence" value="ECO:0007669"/>
    <property type="project" value="TreeGrafter"/>
</dbReference>
<gene>
    <name evidence="11" type="ORF">CgunFtcFv8_021454</name>
</gene>
<evidence type="ECO:0000256" key="1">
    <source>
        <dbReference type="ARBA" id="ARBA00004141"/>
    </source>
</evidence>
<feature type="transmembrane region" description="Helical" evidence="9">
    <location>
        <begin position="151"/>
        <end position="172"/>
    </location>
</feature>
<dbReference type="GO" id="GO:0004930">
    <property type="term" value="F:G protein-coupled receptor activity"/>
    <property type="evidence" value="ECO:0007669"/>
    <property type="project" value="UniProtKB-KW"/>
</dbReference>
<evidence type="ECO:0000256" key="2">
    <source>
        <dbReference type="ARBA" id="ARBA00022692"/>
    </source>
</evidence>
<feature type="transmembrane region" description="Helical" evidence="9">
    <location>
        <begin position="230"/>
        <end position="252"/>
    </location>
</feature>
<accession>A0AAN8DUR8</accession>
<keyword evidence="3 9" id="KW-1133">Transmembrane helix</keyword>
<name>A0AAN8DUR8_CHAGU</name>
<comment type="subcellular location">
    <subcellularLocation>
        <location evidence="1">Membrane</location>
        <topology evidence="1">Multi-pass membrane protein</topology>
    </subcellularLocation>
</comment>
<keyword evidence="4" id="KW-0297">G-protein coupled receptor</keyword>
<keyword evidence="7" id="KW-0325">Glycoprotein</keyword>
<dbReference type="Pfam" id="PF00001">
    <property type="entry name" value="7tm_1"/>
    <property type="match status" value="1"/>
</dbReference>
<dbReference type="PROSITE" id="PS50262">
    <property type="entry name" value="G_PROTEIN_RECEP_F1_2"/>
    <property type="match status" value="1"/>
</dbReference>
<feature type="transmembrane region" description="Helical" evidence="9">
    <location>
        <begin position="52"/>
        <end position="76"/>
    </location>
</feature>
<sequence length="276" mass="31034">MDGRNETATVSDLIWYFLPTIVLVPPLGIPANALVLRLLLGKPNICSTSEVFVLNLAVFDMMFCFMVVIEYFYFMFNKSKVNAHFLSWGLSQAGGPLLLCAISLDAFMAVCHPLIFLRLKEPKLRLSLCLLVNVLVFTACGLAKLKPFYMLVMILGILMVTMLTISTSNVLILKSLRRPGPGGKDLHPVKKRAFKMVFTALVMVDFHYLPSLAESLIKVLFPTLLSPYSILTSFTYLILSMSSFIQPLSYLVRTKQLPKMRCNEKAETKTKKISDF</sequence>
<evidence type="ECO:0000256" key="3">
    <source>
        <dbReference type="ARBA" id="ARBA00022989"/>
    </source>
</evidence>
<evidence type="ECO:0000256" key="6">
    <source>
        <dbReference type="ARBA" id="ARBA00023170"/>
    </source>
</evidence>
<evidence type="ECO:0000259" key="10">
    <source>
        <dbReference type="PROSITE" id="PS50262"/>
    </source>
</evidence>
<protein>
    <recommendedName>
        <fullName evidence="10">G-protein coupled receptors family 1 profile domain-containing protein</fullName>
    </recommendedName>
</protein>
<proteinExistence type="predicted"/>
<feature type="transmembrane region" description="Helical" evidence="9">
    <location>
        <begin position="13"/>
        <end position="40"/>
    </location>
</feature>
<dbReference type="PRINTS" id="PR00237">
    <property type="entry name" value="GPCRRHODOPSN"/>
</dbReference>
<evidence type="ECO:0000313" key="11">
    <source>
        <dbReference type="EMBL" id="KAK5925830.1"/>
    </source>
</evidence>
<comment type="caution">
    <text evidence="11">The sequence shown here is derived from an EMBL/GenBank/DDBJ whole genome shotgun (WGS) entry which is preliminary data.</text>
</comment>
<dbReference type="Gene3D" id="1.20.1070.10">
    <property type="entry name" value="Rhodopsin 7-helix transmembrane proteins"/>
    <property type="match status" value="2"/>
</dbReference>
<feature type="domain" description="G-protein coupled receptors family 1 profile" evidence="10">
    <location>
        <begin position="31"/>
        <end position="250"/>
    </location>
</feature>
<evidence type="ECO:0000256" key="8">
    <source>
        <dbReference type="ARBA" id="ARBA00023224"/>
    </source>
</evidence>
<dbReference type="InterPro" id="IPR017452">
    <property type="entry name" value="GPCR_Rhodpsn_7TM"/>
</dbReference>
<keyword evidence="8" id="KW-0807">Transducer</keyword>
<keyword evidence="12" id="KW-1185">Reference proteome</keyword>